<accession>K0RPS8</accession>
<evidence type="ECO:0000313" key="2">
    <source>
        <dbReference type="EMBL" id="EJK54324.1"/>
    </source>
</evidence>
<protein>
    <recommendedName>
        <fullName evidence="4">Kinesin motor domain-containing protein</fullName>
    </recommendedName>
</protein>
<comment type="caution">
    <text evidence="2">The sequence shown here is derived from an EMBL/GenBank/DDBJ whole genome shotgun (WGS) entry which is preliminary data.</text>
</comment>
<feature type="compositionally biased region" description="Basic residues" evidence="1">
    <location>
        <begin position="332"/>
        <end position="354"/>
    </location>
</feature>
<evidence type="ECO:0000313" key="3">
    <source>
        <dbReference type="Proteomes" id="UP000266841"/>
    </source>
</evidence>
<dbReference type="EMBL" id="AGNL01035991">
    <property type="protein sequence ID" value="EJK54324.1"/>
    <property type="molecule type" value="Genomic_DNA"/>
</dbReference>
<evidence type="ECO:0000256" key="1">
    <source>
        <dbReference type="SAM" id="MobiDB-lite"/>
    </source>
</evidence>
<dbReference type="Proteomes" id="UP000266841">
    <property type="component" value="Unassembled WGS sequence"/>
</dbReference>
<feature type="non-terminal residue" evidence="2">
    <location>
        <position position="354"/>
    </location>
</feature>
<sequence>MKVEQRDSGTGITKASRITLLDLAGSELGAPGARDGRRRRRRGQDDQQEPQRPRPVRLDRFVEPARRARQGDHARGALPAVEADARPPGRVRGQLPDGHHTDGEPGVVQHRRVDTDDEVRTRGADGDESCEAPGGDVPHGLPEAAAGLPRKAERAGHAGQPAERRVLPAQAGRDAGQVSGEGLRRTALGDDREHTRQRRDARGEEAQRRERAGRGGQDQGGSEQDEGGIEDVPGRAGRARERAVRAPVRGGAAPDAKRQRHEGEEEVLQGGRVDEERDPAADAAQAGGGAQPPNVAVSRVRGDGVPPPVPPVLPAPPPEQGRAGHGPDGGRHRARPRRAGPERPHRRRHPPPRG</sequence>
<keyword evidence="3" id="KW-1185">Reference proteome</keyword>
<feature type="compositionally biased region" description="Pro residues" evidence="1">
    <location>
        <begin position="305"/>
        <end position="319"/>
    </location>
</feature>
<dbReference type="AlphaFoldDB" id="K0RPS8"/>
<feature type="region of interest" description="Disordered" evidence="1">
    <location>
        <begin position="23"/>
        <end position="354"/>
    </location>
</feature>
<feature type="compositionally biased region" description="Basic and acidic residues" evidence="1">
    <location>
        <begin position="150"/>
        <end position="166"/>
    </location>
</feature>
<proteinExistence type="predicted"/>
<organism evidence="2 3">
    <name type="scientific">Thalassiosira oceanica</name>
    <name type="common">Marine diatom</name>
    <dbReference type="NCBI Taxonomy" id="159749"/>
    <lineage>
        <taxon>Eukaryota</taxon>
        <taxon>Sar</taxon>
        <taxon>Stramenopiles</taxon>
        <taxon>Ochrophyta</taxon>
        <taxon>Bacillariophyta</taxon>
        <taxon>Coscinodiscophyceae</taxon>
        <taxon>Thalassiosirophycidae</taxon>
        <taxon>Thalassiosirales</taxon>
        <taxon>Thalassiosiraceae</taxon>
        <taxon>Thalassiosira</taxon>
    </lineage>
</organism>
<gene>
    <name evidence="2" type="ORF">THAOC_26055</name>
</gene>
<name>K0RPS8_THAOC</name>
<feature type="compositionally biased region" description="Low complexity" evidence="1">
    <location>
        <begin position="245"/>
        <end position="254"/>
    </location>
</feature>
<feature type="compositionally biased region" description="Basic and acidic residues" evidence="1">
    <location>
        <begin position="182"/>
        <end position="213"/>
    </location>
</feature>
<reference evidence="2 3" key="1">
    <citation type="journal article" date="2012" name="Genome Biol.">
        <title>Genome and low-iron response of an oceanic diatom adapted to chronic iron limitation.</title>
        <authorList>
            <person name="Lommer M."/>
            <person name="Specht M."/>
            <person name="Roy A.S."/>
            <person name="Kraemer L."/>
            <person name="Andreson R."/>
            <person name="Gutowska M.A."/>
            <person name="Wolf J."/>
            <person name="Bergner S.V."/>
            <person name="Schilhabel M.B."/>
            <person name="Klostermeier U.C."/>
            <person name="Beiko R.G."/>
            <person name="Rosenstiel P."/>
            <person name="Hippler M."/>
            <person name="Laroche J."/>
        </authorList>
    </citation>
    <scope>NUCLEOTIDE SEQUENCE [LARGE SCALE GENOMIC DNA]</scope>
    <source>
        <strain evidence="2 3">CCMP1005</strain>
    </source>
</reference>
<feature type="compositionally biased region" description="Basic and acidic residues" evidence="1">
    <location>
        <begin position="111"/>
        <end position="125"/>
    </location>
</feature>
<feature type="compositionally biased region" description="Basic and acidic residues" evidence="1">
    <location>
        <begin position="43"/>
        <end position="75"/>
    </location>
</feature>
<evidence type="ECO:0008006" key="4">
    <source>
        <dbReference type="Google" id="ProtNLM"/>
    </source>
</evidence>